<organism evidence="4 5">
    <name type="scientific">Shiella aurantiaca</name>
    <dbReference type="NCBI Taxonomy" id="3058365"/>
    <lineage>
        <taxon>Bacteria</taxon>
        <taxon>Pseudomonadati</taxon>
        <taxon>Bacteroidota</taxon>
        <taxon>Cytophagia</taxon>
        <taxon>Cytophagales</taxon>
        <taxon>Shiellaceae</taxon>
        <taxon>Shiella</taxon>
    </lineage>
</organism>
<sequence length="291" mass="32781">MGKFTKYLFKSILLFGMLFSASVLQAQQVVGDSYEKAKREGKGTILVTYVETPGFLYKENTGRLTGVCMDIMYDFIDYVEANHGIELRLKIAGNGSSFRAMYDGAKGGKDGVFGLGNVTITDARRAEVQFSPAIIKNYSVLVSHNSVPTLTNMKDFEKVFKGYTAYTGRGTLNERRILEMREKYYPGLKIVQTSSSPEVLAKVINNNKSFSYLDLAFYLDALKNRHPLKRHEIADTKSEEFGIVMPMNSDWAPLMQEFFDANGGYTNSQEYKQILIEHLGIEAIKLIEEAK</sequence>
<feature type="signal peptide" evidence="2">
    <location>
        <begin position="1"/>
        <end position="26"/>
    </location>
</feature>
<keyword evidence="5" id="KW-1185">Reference proteome</keyword>
<dbReference type="SMART" id="SM00062">
    <property type="entry name" value="PBPb"/>
    <property type="match status" value="1"/>
</dbReference>
<keyword evidence="1 2" id="KW-0732">Signal</keyword>
<proteinExistence type="predicted"/>
<reference evidence="4" key="1">
    <citation type="submission" date="2023-06" db="EMBL/GenBank/DDBJ databases">
        <title>Cytophagales bacterium Strain LB-30, isolated from soil.</title>
        <authorList>
            <person name="Liu B."/>
        </authorList>
    </citation>
    <scope>NUCLEOTIDE SEQUENCE</scope>
    <source>
        <strain evidence="4">LB-30</strain>
    </source>
</reference>
<accession>A0ABT8F905</accession>
<feature type="domain" description="Solute-binding protein family 3/N-terminal" evidence="3">
    <location>
        <begin position="44"/>
        <end position="282"/>
    </location>
</feature>
<feature type="chain" id="PRO_5047020879" evidence="2">
    <location>
        <begin position="27"/>
        <end position="291"/>
    </location>
</feature>
<dbReference type="EMBL" id="JAUHJS010000009">
    <property type="protein sequence ID" value="MDN4166962.1"/>
    <property type="molecule type" value="Genomic_DNA"/>
</dbReference>
<dbReference type="InterPro" id="IPR001638">
    <property type="entry name" value="Solute-binding_3/MltF_N"/>
</dbReference>
<name>A0ABT8F905_9BACT</name>
<gene>
    <name evidence="4" type="ORF">QWY31_15735</name>
</gene>
<evidence type="ECO:0000256" key="2">
    <source>
        <dbReference type="SAM" id="SignalP"/>
    </source>
</evidence>
<dbReference type="SUPFAM" id="SSF53850">
    <property type="entry name" value="Periplasmic binding protein-like II"/>
    <property type="match status" value="1"/>
</dbReference>
<dbReference type="Gene3D" id="3.40.190.10">
    <property type="entry name" value="Periplasmic binding protein-like II"/>
    <property type="match status" value="2"/>
</dbReference>
<evidence type="ECO:0000259" key="3">
    <source>
        <dbReference type="SMART" id="SM00062"/>
    </source>
</evidence>
<evidence type="ECO:0000313" key="5">
    <source>
        <dbReference type="Proteomes" id="UP001168552"/>
    </source>
</evidence>
<comment type="caution">
    <text evidence="4">The sequence shown here is derived from an EMBL/GenBank/DDBJ whole genome shotgun (WGS) entry which is preliminary data.</text>
</comment>
<evidence type="ECO:0000313" key="4">
    <source>
        <dbReference type="EMBL" id="MDN4166962.1"/>
    </source>
</evidence>
<protein>
    <submittedName>
        <fullName evidence="4">Transporter substrate-binding domain-containing protein</fullName>
    </submittedName>
</protein>
<dbReference type="PANTHER" id="PTHR35936">
    <property type="entry name" value="MEMBRANE-BOUND LYTIC MUREIN TRANSGLYCOSYLASE F"/>
    <property type="match status" value="1"/>
</dbReference>
<evidence type="ECO:0000256" key="1">
    <source>
        <dbReference type="ARBA" id="ARBA00022729"/>
    </source>
</evidence>
<dbReference type="RefSeq" id="WP_320005500.1">
    <property type="nucleotide sequence ID" value="NZ_JAUHJS010000009.1"/>
</dbReference>
<dbReference type="Proteomes" id="UP001168552">
    <property type="component" value="Unassembled WGS sequence"/>
</dbReference>